<evidence type="ECO:0000313" key="1">
    <source>
        <dbReference type="EMBL" id="EYR61996.1"/>
    </source>
</evidence>
<accession>A0A021VLD6</accession>
<evidence type="ECO:0000313" key="2">
    <source>
        <dbReference type="Proteomes" id="UP000019753"/>
    </source>
</evidence>
<dbReference type="AlphaFoldDB" id="A0A021VLD6"/>
<gene>
    <name evidence="1" type="ORF">N866_12900</name>
</gene>
<comment type="caution">
    <text evidence="1">The sequence shown here is derived from an EMBL/GenBank/DDBJ whole genome shotgun (WGS) entry which is preliminary data.</text>
</comment>
<proteinExistence type="predicted"/>
<organism evidence="1 2">
    <name type="scientific">Actinotalea ferrariae CF5-4</name>
    <dbReference type="NCBI Taxonomy" id="948458"/>
    <lineage>
        <taxon>Bacteria</taxon>
        <taxon>Bacillati</taxon>
        <taxon>Actinomycetota</taxon>
        <taxon>Actinomycetes</taxon>
        <taxon>Micrococcales</taxon>
        <taxon>Cellulomonadaceae</taxon>
        <taxon>Actinotalea</taxon>
    </lineage>
</organism>
<sequence>MRQDDHRPAGLLRVLGREVLHVLDLIFFVGYLRPLWNRRRETFADTLASTVVLQTRAPLPYVLAGPVVHRWRSRPASDAVDGLLLEPWQLSAPPRWRRVATWVATAACAAGVVYTIGGESGRGATVLASCSVVEPSDAAVSLTGARVEVRDGAETRTRLWLTRTMVTEPPGVVVDWGWEGEWSSDDDLRFRVAVRDTSGEQRRWEYPFEGDGLAVPAGQAIPDRPQSVRLPLEGLGLTGPVRVEADAVLNGTPIRGCAVETTIPPAR</sequence>
<evidence type="ECO:0008006" key="3">
    <source>
        <dbReference type="Google" id="ProtNLM"/>
    </source>
</evidence>
<keyword evidence="2" id="KW-1185">Reference proteome</keyword>
<protein>
    <recommendedName>
        <fullName evidence="3">RDD domain-containing protein</fullName>
    </recommendedName>
</protein>
<dbReference type="EMBL" id="AXCW01000369">
    <property type="protein sequence ID" value="EYR61996.1"/>
    <property type="molecule type" value="Genomic_DNA"/>
</dbReference>
<name>A0A021VLD6_9CELL</name>
<reference evidence="1 2" key="1">
    <citation type="submission" date="2014-01" db="EMBL/GenBank/DDBJ databases">
        <title>Actinotalea ferrariae CF5-4.</title>
        <authorList>
            <person name="Chen F."/>
            <person name="Li Y."/>
            <person name="Wang G."/>
        </authorList>
    </citation>
    <scope>NUCLEOTIDE SEQUENCE [LARGE SCALE GENOMIC DNA]</scope>
    <source>
        <strain evidence="1 2">CF5-4</strain>
    </source>
</reference>
<dbReference type="Proteomes" id="UP000019753">
    <property type="component" value="Unassembled WGS sequence"/>
</dbReference>